<dbReference type="PANTHER" id="PTHR45827">
    <property type="entry name" value="SORTING NEXIN"/>
    <property type="match status" value="1"/>
</dbReference>
<dbReference type="PROSITE" id="PS50195">
    <property type="entry name" value="PX"/>
    <property type="match status" value="1"/>
</dbReference>
<dbReference type="VEuPathDB" id="FungiDB:SPPG_06616"/>
<keyword evidence="1 2" id="KW-0728">SH3 domain</keyword>
<sequence length="921" mass="102711">MSDAEMPSTTSITTSPPTSPAFPPTNMPSSPPTSTKRPPPPVPPRPPSLAKRNIRQRARLSVASSTSRTRSILSGIDWKSQPEDVVLPPPMSPRSEVDRAEAEIAGKQNGNGTPVGGLVTVLTPADSPSQTPTPKPTPDTLLRSDYFTSKPLSPPPRSEASTPRTSPSRPVHLLRRLSSHPTSWRSSLFRRSGVSPNGSPKMTGEEAILSNVFGGSLSPEIAETLLEDDEMEVVPVYSAIALYDFEPDEGYTDMVPLKAGERVVVYGKRNVRNTVLSSPDFMEDWDCAKEVEVADGWCQVELENAATGFAPVSYLMFSSDTTPLETQQEVELAVADAAPDTAGFQPSDYIPVLRHQPSFDETKGVRPSHRIVEQFLNGLREPSIASIGTDNLSYPSAMSTITSTTAFITSKVRKSLKRLLTSWFSGNSVQDFIVKGGSGSPDGRVEDERNLSFTESDDESGRRISTASATHGFRMHDKHYIKPGPCWAGNNPAFTVTMQAPQRRRKVSIDHSYSGTNTIVDEFVSYRIVTWFPDDVMNTSSVYPIPSSTYSIVTVDRRFTDFEWLHERLLFRFPPPVVVLPQLPRKQLHLTKRFDVDHVERRRRGLEMYLNHLARHPVLRSEEVVMLFLSCGGEFASGLDREDMARAIEGGERYGDGAEPAVVVEDEEWTNGMKQYDAEHSQLHNAGPANFFTRVQQLHPSEGGYPNMMDRFSAHLELVDTHLEPLIDSSQKHQCLVGDIPKHYETIANSLEVLARGGSEEGRLLRNLSWCWKRGCLECHEFSASILSVSKQLHGIAELYDLHARTDLAMFNERVRDYQTLVNSYQALSQLNDVAETRYEELLDQHPHTSGAAHESITGMKRRLTTVCMVAQAEVERLHEEKKVEWERYVKDWLDGQISVQEKVLQHLKAAREAMGRTGCE</sequence>
<dbReference type="InParanoid" id="A0A0L0HBA9"/>
<dbReference type="InterPro" id="IPR019497">
    <property type="entry name" value="Sorting_nexin_WASP-bd-dom"/>
</dbReference>
<evidence type="ECO:0000313" key="6">
    <source>
        <dbReference type="EMBL" id="KNC98216.1"/>
    </source>
</evidence>
<accession>A0A0L0HBA9</accession>
<proteinExistence type="predicted"/>
<dbReference type="GO" id="GO:0031410">
    <property type="term" value="C:cytoplasmic vesicle"/>
    <property type="evidence" value="ECO:0007669"/>
    <property type="project" value="TreeGrafter"/>
</dbReference>
<dbReference type="AlphaFoldDB" id="A0A0L0HBA9"/>
<feature type="domain" description="PX" evidence="5">
    <location>
        <begin position="504"/>
        <end position="635"/>
    </location>
</feature>
<dbReference type="CDD" id="cd00174">
    <property type="entry name" value="SH3"/>
    <property type="match status" value="1"/>
</dbReference>
<dbReference type="EMBL" id="KQ257461">
    <property type="protein sequence ID" value="KNC98216.1"/>
    <property type="molecule type" value="Genomic_DNA"/>
</dbReference>
<dbReference type="GO" id="GO:0097320">
    <property type="term" value="P:plasma membrane tubulation"/>
    <property type="evidence" value="ECO:0007669"/>
    <property type="project" value="TreeGrafter"/>
</dbReference>
<dbReference type="Proteomes" id="UP000053201">
    <property type="component" value="Unassembled WGS sequence"/>
</dbReference>
<dbReference type="InterPro" id="IPR036028">
    <property type="entry name" value="SH3-like_dom_sf"/>
</dbReference>
<gene>
    <name evidence="6" type="ORF">SPPG_06616</name>
</gene>
<dbReference type="GO" id="GO:0006897">
    <property type="term" value="P:endocytosis"/>
    <property type="evidence" value="ECO:0007669"/>
    <property type="project" value="TreeGrafter"/>
</dbReference>
<evidence type="ECO:0000256" key="1">
    <source>
        <dbReference type="ARBA" id="ARBA00022443"/>
    </source>
</evidence>
<evidence type="ECO:0000259" key="5">
    <source>
        <dbReference type="PROSITE" id="PS50195"/>
    </source>
</evidence>
<feature type="region of interest" description="Disordered" evidence="3">
    <location>
        <begin position="435"/>
        <end position="464"/>
    </location>
</feature>
<evidence type="ECO:0008006" key="8">
    <source>
        <dbReference type="Google" id="ProtNLM"/>
    </source>
</evidence>
<name>A0A0L0HBA9_SPIPD</name>
<protein>
    <recommendedName>
        <fullName evidence="8">Sorting nexin MVP1</fullName>
    </recommendedName>
</protein>
<feature type="region of interest" description="Disordered" evidence="3">
    <location>
        <begin position="1"/>
        <end position="172"/>
    </location>
</feature>
<dbReference type="PROSITE" id="PS50002">
    <property type="entry name" value="SH3"/>
    <property type="match status" value="1"/>
</dbReference>
<dbReference type="STRING" id="645134.A0A0L0HBA9"/>
<dbReference type="GeneID" id="27689907"/>
<feature type="compositionally biased region" description="Polar residues" evidence="3">
    <location>
        <begin position="159"/>
        <end position="168"/>
    </location>
</feature>
<evidence type="ECO:0000256" key="2">
    <source>
        <dbReference type="PROSITE-ProRule" id="PRU00192"/>
    </source>
</evidence>
<organism evidence="6 7">
    <name type="scientific">Spizellomyces punctatus (strain DAOM BR117)</name>
    <dbReference type="NCBI Taxonomy" id="645134"/>
    <lineage>
        <taxon>Eukaryota</taxon>
        <taxon>Fungi</taxon>
        <taxon>Fungi incertae sedis</taxon>
        <taxon>Chytridiomycota</taxon>
        <taxon>Chytridiomycota incertae sedis</taxon>
        <taxon>Chytridiomycetes</taxon>
        <taxon>Spizellomycetales</taxon>
        <taxon>Spizellomycetaceae</taxon>
        <taxon>Spizellomyces</taxon>
    </lineage>
</organism>
<dbReference type="InterPro" id="IPR036871">
    <property type="entry name" value="PX_dom_sf"/>
</dbReference>
<dbReference type="Gene3D" id="2.30.30.40">
    <property type="entry name" value="SH3 Domains"/>
    <property type="match status" value="1"/>
</dbReference>
<dbReference type="SMART" id="SM00312">
    <property type="entry name" value="PX"/>
    <property type="match status" value="1"/>
</dbReference>
<dbReference type="eggNOG" id="KOG2528">
    <property type="taxonomic scope" value="Eukaryota"/>
</dbReference>
<evidence type="ECO:0000313" key="7">
    <source>
        <dbReference type="Proteomes" id="UP000053201"/>
    </source>
</evidence>
<dbReference type="InterPro" id="IPR001452">
    <property type="entry name" value="SH3_domain"/>
</dbReference>
<dbReference type="Gene3D" id="1.20.1270.60">
    <property type="entry name" value="Arfaptin homology (AH) domain/BAR domain"/>
    <property type="match status" value="1"/>
</dbReference>
<feature type="domain" description="SH3" evidence="4">
    <location>
        <begin position="234"/>
        <end position="320"/>
    </location>
</feature>
<dbReference type="InterPro" id="IPR001683">
    <property type="entry name" value="PX_dom"/>
</dbReference>
<dbReference type="OrthoDB" id="10254720at2759"/>
<feature type="compositionally biased region" description="Pro residues" evidence="3">
    <location>
        <begin position="17"/>
        <end position="47"/>
    </location>
</feature>
<dbReference type="SUPFAM" id="SSF64268">
    <property type="entry name" value="PX domain"/>
    <property type="match status" value="1"/>
</dbReference>
<evidence type="ECO:0000256" key="3">
    <source>
        <dbReference type="SAM" id="MobiDB-lite"/>
    </source>
</evidence>
<dbReference type="SUPFAM" id="SSF50044">
    <property type="entry name" value="SH3-domain"/>
    <property type="match status" value="1"/>
</dbReference>
<evidence type="ECO:0000259" key="4">
    <source>
        <dbReference type="PROSITE" id="PS50002"/>
    </source>
</evidence>
<dbReference type="RefSeq" id="XP_016606256.1">
    <property type="nucleotide sequence ID" value="XM_016754816.1"/>
</dbReference>
<dbReference type="InterPro" id="IPR027267">
    <property type="entry name" value="AH/BAR_dom_sf"/>
</dbReference>
<feature type="compositionally biased region" description="Polar residues" evidence="3">
    <location>
        <begin position="62"/>
        <end position="72"/>
    </location>
</feature>
<keyword evidence="7" id="KW-1185">Reference proteome</keyword>
<reference evidence="6 7" key="1">
    <citation type="submission" date="2009-08" db="EMBL/GenBank/DDBJ databases">
        <title>The Genome Sequence of Spizellomyces punctatus strain DAOM BR117.</title>
        <authorList>
            <consortium name="The Broad Institute Genome Sequencing Platform"/>
            <person name="Russ C."/>
            <person name="Cuomo C."/>
            <person name="Shea T."/>
            <person name="Young S.K."/>
            <person name="Zeng Q."/>
            <person name="Koehrsen M."/>
            <person name="Haas B."/>
            <person name="Borodovsky M."/>
            <person name="Guigo R."/>
            <person name="Alvarado L."/>
            <person name="Berlin A."/>
            <person name="Bochicchio J."/>
            <person name="Borenstein D."/>
            <person name="Chapman S."/>
            <person name="Chen Z."/>
            <person name="Engels R."/>
            <person name="Freedman E."/>
            <person name="Gellesch M."/>
            <person name="Goldberg J."/>
            <person name="Griggs A."/>
            <person name="Gujja S."/>
            <person name="Heiman D."/>
            <person name="Hepburn T."/>
            <person name="Howarth C."/>
            <person name="Jen D."/>
            <person name="Larson L."/>
            <person name="Lewis B."/>
            <person name="Mehta T."/>
            <person name="Park D."/>
            <person name="Pearson M."/>
            <person name="Roberts A."/>
            <person name="Saif S."/>
            <person name="Shenoy N."/>
            <person name="Sisk P."/>
            <person name="Stolte C."/>
            <person name="Sykes S."/>
            <person name="Thomson T."/>
            <person name="Walk T."/>
            <person name="White J."/>
            <person name="Yandava C."/>
            <person name="Burger G."/>
            <person name="Gray M.W."/>
            <person name="Holland P.W.H."/>
            <person name="King N."/>
            <person name="Lang F.B.F."/>
            <person name="Roger A.J."/>
            <person name="Ruiz-Trillo I."/>
            <person name="Lander E."/>
            <person name="Nusbaum C."/>
        </authorList>
    </citation>
    <scope>NUCLEOTIDE SEQUENCE [LARGE SCALE GENOMIC DNA]</scope>
    <source>
        <strain evidence="6 7">DAOM BR117</strain>
    </source>
</reference>
<dbReference type="PANTHER" id="PTHR45827:SF1">
    <property type="entry name" value="SORTING NEXIN"/>
    <property type="match status" value="1"/>
</dbReference>
<dbReference type="Pfam" id="PF00787">
    <property type="entry name" value="PX"/>
    <property type="match status" value="1"/>
</dbReference>
<dbReference type="Pfam" id="PF10456">
    <property type="entry name" value="BAR_3_WASP_bdg"/>
    <property type="match status" value="1"/>
</dbReference>
<feature type="compositionally biased region" description="Low complexity" evidence="3">
    <location>
        <begin position="7"/>
        <end position="16"/>
    </location>
</feature>
<feature type="compositionally biased region" description="Basic and acidic residues" evidence="3">
    <location>
        <begin position="95"/>
        <end position="104"/>
    </location>
</feature>
<dbReference type="GO" id="GO:0016197">
    <property type="term" value="P:endosomal transport"/>
    <property type="evidence" value="ECO:0007669"/>
    <property type="project" value="TreeGrafter"/>
</dbReference>
<dbReference type="Gene3D" id="3.30.1520.10">
    <property type="entry name" value="Phox-like domain"/>
    <property type="match status" value="1"/>
</dbReference>
<dbReference type="GO" id="GO:0035091">
    <property type="term" value="F:phosphatidylinositol binding"/>
    <property type="evidence" value="ECO:0007669"/>
    <property type="project" value="InterPro"/>
</dbReference>
<dbReference type="GO" id="GO:0005886">
    <property type="term" value="C:plasma membrane"/>
    <property type="evidence" value="ECO:0007669"/>
    <property type="project" value="TreeGrafter"/>
</dbReference>